<name>A0A2U3LRW6_9FIRM</name>
<evidence type="ECO:0000313" key="1">
    <source>
        <dbReference type="EMBL" id="SPF54628.1"/>
    </source>
</evidence>
<proteinExistence type="predicted"/>
<dbReference type="Proteomes" id="UP000238916">
    <property type="component" value="Unassembled WGS sequence"/>
</dbReference>
<dbReference type="EMBL" id="OMOF01000756">
    <property type="protein sequence ID" value="SPF54628.1"/>
    <property type="molecule type" value="Genomic_DNA"/>
</dbReference>
<gene>
    <name evidence="1" type="ORF">SBF1_780005</name>
</gene>
<evidence type="ECO:0000313" key="2">
    <source>
        <dbReference type="Proteomes" id="UP000238916"/>
    </source>
</evidence>
<dbReference type="AlphaFoldDB" id="A0A2U3LRW6"/>
<reference evidence="2" key="1">
    <citation type="submission" date="2018-02" db="EMBL/GenBank/DDBJ databases">
        <authorList>
            <person name="Hausmann B."/>
        </authorList>
    </citation>
    <scope>NUCLEOTIDE SEQUENCE [LARGE SCALE GENOMIC DNA]</scope>
    <source>
        <strain evidence="2">Peat soil MAG SbF1</strain>
    </source>
</reference>
<sequence length="62" mass="7380">MKVKCRILVLKTFIIIWIVSICSKDVFNVEYTRNYEACYAQKKEIPNTYVHRYEPAKALYSS</sequence>
<protein>
    <submittedName>
        <fullName evidence="1">Uncharacterized protein</fullName>
    </submittedName>
</protein>
<organism evidence="1 2">
    <name type="scientific">Candidatus Desulfosporosinus infrequens</name>
    <dbReference type="NCBI Taxonomy" id="2043169"/>
    <lineage>
        <taxon>Bacteria</taxon>
        <taxon>Bacillati</taxon>
        <taxon>Bacillota</taxon>
        <taxon>Clostridia</taxon>
        <taxon>Eubacteriales</taxon>
        <taxon>Desulfitobacteriaceae</taxon>
        <taxon>Desulfosporosinus</taxon>
    </lineage>
</organism>
<accession>A0A2U3LRW6</accession>